<name>A0ABU7KD09_9ACTN</name>
<sequence>MLDHITHLRKGGWSVAQIADAAGTSPSGLYKLINGDVGRVRTKTAAALLALSGPPPLSQSVSKRPIFGAQRRVRALIALGWSQRAIAERSGLSVEVMYLVRRGGRAMITSTTHHAIAQAYQELSRAAPENPSAAMVQLAKAEGWPPPAGWDDEWLDLPEAELAAELARLVGLMDTDEKRDCKTAFEVHKDMSPLVVAAARTYRRELRTKVEVAA</sequence>
<organism evidence="1 2">
    <name type="scientific">Nocardiopsis codii</name>
    <dbReference type="NCBI Taxonomy" id="3065942"/>
    <lineage>
        <taxon>Bacteria</taxon>
        <taxon>Bacillati</taxon>
        <taxon>Actinomycetota</taxon>
        <taxon>Actinomycetes</taxon>
        <taxon>Streptosporangiales</taxon>
        <taxon>Nocardiopsidaceae</taxon>
        <taxon>Nocardiopsis</taxon>
    </lineage>
</organism>
<evidence type="ECO:0000313" key="1">
    <source>
        <dbReference type="EMBL" id="MEE2040123.1"/>
    </source>
</evidence>
<evidence type="ECO:0000313" key="2">
    <source>
        <dbReference type="Proteomes" id="UP001356095"/>
    </source>
</evidence>
<comment type="caution">
    <text evidence="1">The sequence shown here is derived from an EMBL/GenBank/DDBJ whole genome shotgun (WGS) entry which is preliminary data.</text>
</comment>
<protein>
    <recommendedName>
        <fullName evidence="3">HTH cro/C1-type domain-containing protein</fullName>
    </recommendedName>
</protein>
<proteinExistence type="predicted"/>
<gene>
    <name evidence="1" type="ORF">Q8791_23170</name>
</gene>
<accession>A0ABU7KD09</accession>
<dbReference type="RefSeq" id="WP_330093892.1">
    <property type="nucleotide sequence ID" value="NZ_JAUZMY010000026.1"/>
</dbReference>
<evidence type="ECO:0008006" key="3">
    <source>
        <dbReference type="Google" id="ProtNLM"/>
    </source>
</evidence>
<dbReference type="EMBL" id="JAUZMY010000026">
    <property type="protein sequence ID" value="MEE2040123.1"/>
    <property type="molecule type" value="Genomic_DNA"/>
</dbReference>
<keyword evidence="2" id="KW-1185">Reference proteome</keyword>
<reference evidence="1 2" key="1">
    <citation type="submission" date="2023-08" db="EMBL/GenBank/DDBJ databases">
        <authorList>
            <person name="Girao M."/>
            <person name="Carvalho M.F."/>
        </authorList>
    </citation>
    <scope>NUCLEOTIDE SEQUENCE [LARGE SCALE GENOMIC DNA]</scope>
    <source>
        <strain evidence="1 2">CT-R113</strain>
    </source>
</reference>
<dbReference type="Proteomes" id="UP001356095">
    <property type="component" value="Unassembled WGS sequence"/>
</dbReference>